<protein>
    <submittedName>
        <fullName evidence="3">Two-component system response regulator</fullName>
    </submittedName>
</protein>
<dbReference type="InterPro" id="IPR001789">
    <property type="entry name" value="Sig_transdc_resp-reg_receiver"/>
</dbReference>
<feature type="domain" description="Response regulatory" evidence="2">
    <location>
        <begin position="6"/>
        <end position="131"/>
    </location>
</feature>
<dbReference type="InterPro" id="IPR052893">
    <property type="entry name" value="TCS_response_regulator"/>
</dbReference>
<dbReference type="SMART" id="SM00448">
    <property type="entry name" value="REC"/>
    <property type="match status" value="1"/>
</dbReference>
<dbReference type="Proteomes" id="UP000623608">
    <property type="component" value="Unassembled WGS sequence"/>
</dbReference>
<keyword evidence="4" id="KW-1185">Reference proteome</keyword>
<dbReference type="PANTHER" id="PTHR44520:SF2">
    <property type="entry name" value="RESPONSE REGULATOR RCP1"/>
    <property type="match status" value="1"/>
</dbReference>
<evidence type="ECO:0000313" key="3">
    <source>
        <dbReference type="EMBL" id="GIF26958.1"/>
    </source>
</evidence>
<evidence type="ECO:0000256" key="1">
    <source>
        <dbReference type="PROSITE-ProRule" id="PRU00169"/>
    </source>
</evidence>
<dbReference type="Pfam" id="PF00072">
    <property type="entry name" value="Response_reg"/>
    <property type="match status" value="1"/>
</dbReference>
<accession>A0A919TXB3</accession>
<dbReference type="InterPro" id="IPR011006">
    <property type="entry name" value="CheY-like_superfamily"/>
</dbReference>
<dbReference type="SUPFAM" id="SSF52172">
    <property type="entry name" value="CheY-like"/>
    <property type="match status" value="1"/>
</dbReference>
<reference evidence="3" key="1">
    <citation type="submission" date="2021-01" db="EMBL/GenBank/DDBJ databases">
        <title>Whole genome shotgun sequence of Actinoplanes tereljensis NBRC 105297.</title>
        <authorList>
            <person name="Komaki H."/>
            <person name="Tamura T."/>
        </authorList>
    </citation>
    <scope>NUCLEOTIDE SEQUENCE</scope>
    <source>
        <strain evidence="3">NBRC 105297</strain>
    </source>
</reference>
<dbReference type="RefSeq" id="WP_239148251.1">
    <property type="nucleotide sequence ID" value="NZ_BOMY01000070.1"/>
</dbReference>
<dbReference type="GO" id="GO:0000160">
    <property type="term" value="P:phosphorelay signal transduction system"/>
    <property type="evidence" value="ECO:0007669"/>
    <property type="project" value="InterPro"/>
</dbReference>
<sequence length="150" mass="16517">MTERLQVLVVEDDLGDVALVESAFAEHSIPSVLHHVADGAEALAFLHREEPYRDAPRPDLILLDLNMPRVDGRQVLASIKGDDDLGSIPTVVFTTSAAEEDVFSSYNARANAYVTKPLNLDDYDRVLVAIRNFFGHTAALPRRASDQEST</sequence>
<keyword evidence="1" id="KW-0597">Phosphoprotein</keyword>
<dbReference type="PROSITE" id="PS50110">
    <property type="entry name" value="RESPONSE_REGULATORY"/>
    <property type="match status" value="1"/>
</dbReference>
<comment type="caution">
    <text evidence="3">The sequence shown here is derived from an EMBL/GenBank/DDBJ whole genome shotgun (WGS) entry which is preliminary data.</text>
</comment>
<dbReference type="PANTHER" id="PTHR44520">
    <property type="entry name" value="RESPONSE REGULATOR RCP1-RELATED"/>
    <property type="match status" value="1"/>
</dbReference>
<dbReference type="CDD" id="cd17557">
    <property type="entry name" value="REC_Rcp-like"/>
    <property type="match status" value="1"/>
</dbReference>
<gene>
    <name evidence="3" type="ORF">Ate02nite_96880</name>
</gene>
<evidence type="ECO:0000313" key="4">
    <source>
        <dbReference type="Proteomes" id="UP000623608"/>
    </source>
</evidence>
<dbReference type="Gene3D" id="3.40.50.2300">
    <property type="match status" value="1"/>
</dbReference>
<dbReference type="EMBL" id="BOMY01000070">
    <property type="protein sequence ID" value="GIF26958.1"/>
    <property type="molecule type" value="Genomic_DNA"/>
</dbReference>
<feature type="modified residue" description="4-aspartylphosphate" evidence="1">
    <location>
        <position position="64"/>
    </location>
</feature>
<name>A0A919TXB3_9ACTN</name>
<evidence type="ECO:0000259" key="2">
    <source>
        <dbReference type="PROSITE" id="PS50110"/>
    </source>
</evidence>
<organism evidence="3 4">
    <name type="scientific">Paractinoplanes tereljensis</name>
    <dbReference type="NCBI Taxonomy" id="571912"/>
    <lineage>
        <taxon>Bacteria</taxon>
        <taxon>Bacillati</taxon>
        <taxon>Actinomycetota</taxon>
        <taxon>Actinomycetes</taxon>
        <taxon>Micromonosporales</taxon>
        <taxon>Micromonosporaceae</taxon>
        <taxon>Paractinoplanes</taxon>
    </lineage>
</organism>
<proteinExistence type="predicted"/>
<dbReference type="AlphaFoldDB" id="A0A919TXB3"/>